<dbReference type="PROSITE" id="PS00018">
    <property type="entry name" value="EF_HAND_1"/>
    <property type="match status" value="2"/>
</dbReference>
<feature type="compositionally biased region" description="Basic and acidic residues" evidence="1">
    <location>
        <begin position="97"/>
        <end position="115"/>
    </location>
</feature>
<dbReference type="Proteomes" id="UP000199650">
    <property type="component" value="Unassembled WGS sequence"/>
</dbReference>
<name>A0A1I0P8Z5_9RHOB</name>
<feature type="domain" description="EF-hand" evidence="3">
    <location>
        <begin position="146"/>
        <end position="181"/>
    </location>
</feature>
<dbReference type="Pfam" id="PF13202">
    <property type="entry name" value="EF-hand_5"/>
    <property type="match status" value="1"/>
</dbReference>
<evidence type="ECO:0000256" key="2">
    <source>
        <dbReference type="SAM" id="SignalP"/>
    </source>
</evidence>
<feature type="domain" description="EF-hand" evidence="3">
    <location>
        <begin position="65"/>
        <end position="100"/>
    </location>
</feature>
<feature type="region of interest" description="Disordered" evidence="1">
    <location>
        <begin position="94"/>
        <end position="115"/>
    </location>
</feature>
<keyword evidence="5" id="KW-1185">Reference proteome</keyword>
<dbReference type="EMBL" id="FOJB01000001">
    <property type="protein sequence ID" value="SEW10822.1"/>
    <property type="molecule type" value="Genomic_DNA"/>
</dbReference>
<dbReference type="InterPro" id="IPR018247">
    <property type="entry name" value="EF_Hand_1_Ca_BS"/>
</dbReference>
<feature type="chain" id="PRO_5011440734" evidence="2">
    <location>
        <begin position="30"/>
        <end position="194"/>
    </location>
</feature>
<evidence type="ECO:0000259" key="3">
    <source>
        <dbReference type="PROSITE" id="PS50222"/>
    </source>
</evidence>
<keyword evidence="2" id="KW-0732">Signal</keyword>
<feature type="signal peptide" evidence="2">
    <location>
        <begin position="1"/>
        <end position="29"/>
    </location>
</feature>
<protein>
    <submittedName>
        <fullName evidence="4">EF-hand domain pair</fullName>
    </submittedName>
</protein>
<organism evidence="4 5">
    <name type="scientific">Aliiroseovarius sediminilitoris</name>
    <dbReference type="NCBI Taxonomy" id="1173584"/>
    <lineage>
        <taxon>Bacteria</taxon>
        <taxon>Pseudomonadati</taxon>
        <taxon>Pseudomonadota</taxon>
        <taxon>Alphaproteobacteria</taxon>
        <taxon>Rhodobacterales</taxon>
        <taxon>Paracoccaceae</taxon>
        <taxon>Aliiroseovarius</taxon>
    </lineage>
</organism>
<dbReference type="GO" id="GO:0005509">
    <property type="term" value="F:calcium ion binding"/>
    <property type="evidence" value="ECO:0007669"/>
    <property type="project" value="InterPro"/>
</dbReference>
<dbReference type="OrthoDB" id="5470953at2"/>
<accession>A0A1I0P8Z5</accession>
<gene>
    <name evidence="4" type="ORF">SAMN05444851_1449</name>
</gene>
<dbReference type="InterPro" id="IPR002048">
    <property type="entry name" value="EF_hand_dom"/>
</dbReference>
<dbReference type="Gene3D" id="1.10.238.10">
    <property type="entry name" value="EF-hand"/>
    <property type="match status" value="2"/>
</dbReference>
<proteinExistence type="predicted"/>
<dbReference type="SUPFAM" id="SSF47473">
    <property type="entry name" value="EF-hand"/>
    <property type="match status" value="1"/>
</dbReference>
<dbReference type="RefSeq" id="WP_143064299.1">
    <property type="nucleotide sequence ID" value="NZ_FOJB01000001.1"/>
</dbReference>
<dbReference type="STRING" id="1173584.SAMN05444851_1449"/>
<dbReference type="InterPro" id="IPR011992">
    <property type="entry name" value="EF-hand-dom_pair"/>
</dbReference>
<evidence type="ECO:0000256" key="1">
    <source>
        <dbReference type="SAM" id="MobiDB-lite"/>
    </source>
</evidence>
<sequence>MTVTKKHAATAIALVLGAAVTLGSTSAMAFGGKDGRGVDGPRGGFMQMEFADLDIDANGQITVDDLQASAQARFSAADADGNGELTAEELQTQRNAKMAERQAKAGDQQKRSDPMAEKRMGWMIEEMIAKRDANGNGTLSLDEMSPDQARLDRMIDRFDTDDDNALSQAEFDAAQKQAFMRGHGKGGKGKRNGG</sequence>
<reference evidence="4 5" key="1">
    <citation type="submission" date="2016-10" db="EMBL/GenBank/DDBJ databases">
        <authorList>
            <person name="de Groot N.N."/>
        </authorList>
    </citation>
    <scope>NUCLEOTIDE SEQUENCE [LARGE SCALE GENOMIC DNA]</scope>
    <source>
        <strain evidence="4 5">DSM 29439</strain>
    </source>
</reference>
<evidence type="ECO:0000313" key="5">
    <source>
        <dbReference type="Proteomes" id="UP000199650"/>
    </source>
</evidence>
<dbReference type="PROSITE" id="PS50222">
    <property type="entry name" value="EF_HAND_2"/>
    <property type="match status" value="2"/>
</dbReference>
<dbReference type="AlphaFoldDB" id="A0A1I0P8Z5"/>
<evidence type="ECO:0000313" key="4">
    <source>
        <dbReference type="EMBL" id="SEW10822.1"/>
    </source>
</evidence>